<name>A0A4R4YNT9_9ACTN</name>
<evidence type="ECO:0000313" key="2">
    <source>
        <dbReference type="EMBL" id="TDD46736.1"/>
    </source>
</evidence>
<evidence type="ECO:0000313" key="3">
    <source>
        <dbReference type="Proteomes" id="UP000295302"/>
    </source>
</evidence>
<keyword evidence="1" id="KW-1133">Transmembrane helix</keyword>
<dbReference type="EMBL" id="SMKQ01000057">
    <property type="protein sequence ID" value="TDD46736.1"/>
    <property type="molecule type" value="Genomic_DNA"/>
</dbReference>
<dbReference type="AlphaFoldDB" id="A0A4R4YNT9"/>
<evidence type="ECO:0000256" key="1">
    <source>
        <dbReference type="SAM" id="Phobius"/>
    </source>
</evidence>
<keyword evidence="1" id="KW-0812">Transmembrane</keyword>
<reference evidence="2 3" key="1">
    <citation type="submission" date="2019-03" db="EMBL/GenBank/DDBJ databases">
        <title>Draft genome sequences of novel Actinobacteria.</title>
        <authorList>
            <person name="Sahin N."/>
            <person name="Ay H."/>
            <person name="Saygin H."/>
        </authorList>
    </citation>
    <scope>NUCLEOTIDE SEQUENCE [LARGE SCALE GENOMIC DNA]</scope>
    <source>
        <strain evidence="2 3">CH32</strain>
    </source>
</reference>
<keyword evidence="3" id="KW-1185">Reference proteome</keyword>
<organism evidence="2 3">
    <name type="scientific">Nonomuraea terrae</name>
    <dbReference type="NCBI Taxonomy" id="2530383"/>
    <lineage>
        <taxon>Bacteria</taxon>
        <taxon>Bacillati</taxon>
        <taxon>Actinomycetota</taxon>
        <taxon>Actinomycetes</taxon>
        <taxon>Streptosporangiales</taxon>
        <taxon>Streptosporangiaceae</taxon>
        <taxon>Nonomuraea</taxon>
    </lineage>
</organism>
<keyword evidence="1" id="KW-0472">Membrane</keyword>
<sequence length="67" mass="6548">MAGESLPSWTSTLADAAACGAAFAGAGALAAFMTEPDVTRGRRIAALAAILALLPAALAFSIARSGL</sequence>
<feature type="transmembrane region" description="Helical" evidence="1">
    <location>
        <begin position="44"/>
        <end position="63"/>
    </location>
</feature>
<comment type="caution">
    <text evidence="2">The sequence shown here is derived from an EMBL/GenBank/DDBJ whole genome shotgun (WGS) entry which is preliminary data.</text>
</comment>
<accession>A0A4R4YNT9</accession>
<feature type="transmembrane region" description="Helical" evidence="1">
    <location>
        <begin position="12"/>
        <end position="32"/>
    </location>
</feature>
<gene>
    <name evidence="2" type="ORF">E1286_19985</name>
</gene>
<dbReference type="Proteomes" id="UP000295302">
    <property type="component" value="Unassembled WGS sequence"/>
</dbReference>
<proteinExistence type="predicted"/>
<protein>
    <submittedName>
        <fullName evidence="2">Uncharacterized protein</fullName>
    </submittedName>
</protein>